<keyword evidence="5" id="KW-0732">Signal</keyword>
<evidence type="ECO:0000256" key="5">
    <source>
        <dbReference type="SAM" id="SignalP"/>
    </source>
</evidence>
<dbReference type="Gene3D" id="2.80.10.50">
    <property type="match status" value="1"/>
</dbReference>
<evidence type="ECO:0000256" key="2">
    <source>
        <dbReference type="ARBA" id="ARBA00022801"/>
    </source>
</evidence>
<dbReference type="InterPro" id="IPR039743">
    <property type="entry name" value="6GAL/EXGAL"/>
</dbReference>
<organism evidence="7 8">
    <name type="scientific">Paenarthrobacter nicotinovorans</name>
    <name type="common">Arthrobacter nicotinovorans</name>
    <dbReference type="NCBI Taxonomy" id="29320"/>
    <lineage>
        <taxon>Bacteria</taxon>
        <taxon>Bacillati</taxon>
        <taxon>Actinomycetota</taxon>
        <taxon>Actinomycetes</taxon>
        <taxon>Micrococcales</taxon>
        <taxon>Micrococcaceae</taxon>
        <taxon>Paenarthrobacter</taxon>
    </lineage>
</organism>
<dbReference type="PROSITE" id="PS51318">
    <property type="entry name" value="TAT"/>
    <property type="match status" value="1"/>
</dbReference>
<dbReference type="Gene3D" id="2.115.10.20">
    <property type="entry name" value="Glycosyl hydrolase domain, family 43"/>
    <property type="match status" value="1"/>
</dbReference>
<dbReference type="Gene3D" id="2.60.40.1180">
    <property type="entry name" value="Golgi alpha-mannosidase II"/>
    <property type="match status" value="1"/>
</dbReference>
<feature type="domain" description="Ricin B lectin" evidence="6">
    <location>
        <begin position="655"/>
        <end position="715"/>
    </location>
</feature>
<dbReference type="RefSeq" id="WP_347781758.1">
    <property type="nucleotide sequence ID" value="NZ_JBBMFV010000004.1"/>
</dbReference>
<dbReference type="CDD" id="cd18825">
    <property type="entry name" value="GH43_CtGH43-like"/>
    <property type="match status" value="1"/>
</dbReference>
<dbReference type="SUPFAM" id="SSF50370">
    <property type="entry name" value="Ricin B-like lectins"/>
    <property type="match status" value="1"/>
</dbReference>
<dbReference type="EMBL" id="JBBMFV010000004">
    <property type="protein sequence ID" value="MEO3939928.1"/>
    <property type="molecule type" value="Genomic_DNA"/>
</dbReference>
<comment type="caution">
    <text evidence="7">The sequence shown here is derived from an EMBL/GenBank/DDBJ whole genome shotgun (WGS) entry which is preliminary data.</text>
</comment>
<dbReference type="InterPro" id="IPR035992">
    <property type="entry name" value="Ricin_B-like_lectins"/>
</dbReference>
<gene>
    <name evidence="7" type="ORF">V3C41_02450</name>
</gene>
<evidence type="ECO:0000256" key="1">
    <source>
        <dbReference type="ARBA" id="ARBA00009865"/>
    </source>
</evidence>
<feature type="signal peptide" evidence="5">
    <location>
        <begin position="1"/>
        <end position="36"/>
    </location>
</feature>
<dbReference type="Pfam" id="PF14200">
    <property type="entry name" value="RicinB_lectin_2"/>
    <property type="match status" value="1"/>
</dbReference>
<dbReference type="InterPro" id="IPR023296">
    <property type="entry name" value="Glyco_hydro_beta-prop_sf"/>
</dbReference>
<dbReference type="InterPro" id="IPR006311">
    <property type="entry name" value="TAT_signal"/>
</dbReference>
<reference evidence="7 8" key="1">
    <citation type="journal article" date="2024" name="Appl. Microbiol. Biotechnol.">
        <title>Biosynthetic gene clusters with biotechnological applications in novel Antarctic isolates from Actinomycetota.</title>
        <authorList>
            <person name="Bruna P."/>
            <person name="Nunez-Montero K."/>
            <person name="Contreras M.J."/>
            <person name="Leal K."/>
            <person name="Garcia M."/>
            <person name="Abanto M."/>
            <person name="Barrientos L."/>
        </authorList>
    </citation>
    <scope>NUCLEOTIDE SEQUENCE [LARGE SCALE GENOMIC DNA]</scope>
    <source>
        <strain evidence="7 8">Se16.17</strain>
    </source>
</reference>
<keyword evidence="3" id="KW-0326">Glycosidase</keyword>
<proteinExistence type="inferred from homology"/>
<protein>
    <submittedName>
        <fullName evidence="7">Glycoside hydrolase</fullName>
    </submittedName>
</protein>
<evidence type="ECO:0000313" key="7">
    <source>
        <dbReference type="EMBL" id="MEO3939928.1"/>
    </source>
</evidence>
<sequence length="1430" mass="151519">MLSSSHASSRHRLIAALAASTLALGTLPLLASPASAAEDLVLTPNPAQAGPSFKGWGTSLVWMANATGQYPEAIRNDLIDKVFGDDGLNLNIARYNVGGGNATDIPDYLRPGGAVPGWWNPNTGLSDQAGPITTNYADRDRFLAAWTGENDSDYNLDADASQRAWIAAIKDKVTTWEAFSNSPPYFMTESGYVSGGTDPNADQIKPAAIDKFVNYVKKVAEHVEETEGISFDTINPLNEPNTNYWKTTFGGNGLPNGGGQEGAHAGPALQSQVLTAMAAELAEPGTATEAKVSGPDETSPSRFLEDWNGWTPETKEAVSQLNVHTYSTGDRLAVRDIAKATDKPLSMSEVEGNWGGDSWNPESIENGLGMATRITDDLRELDPESWVLWQPVEDLYNMELGEKNNWGSVFIDFDCNADGDSVRRLAAGAADPSCRTTVNSKYNTIRNFTHYIAPGDRIIPTSDGKTTSALKADGSGLSMVHTNDSDQAKTIKVDLSKFATIAAGATVTPVVTTQSPSGDPTANALVSGAAVAVDAGTRSATLTVPAKSVTTFVVNGASGVAADAPAVQDGQSYSFVGVQSGRAVSASDGSPKTVLSDSVAGGNQVWKATLIADEDGTTRDRFVLRLADGRALAADSNGTTLRSITDEEARTDSSAQWLFSTTDGSSFSLLNAGLHQVLDVSNNSTHEGAWIGLWTSNGGANQTFTLRNASEGTGYNSFRPGQDWRDNNGNLIQAHGGQVVTSKDSAGKTIYYLYGEDRTNGYHSAPGVHGYSSYDLYNWKDEGVALKTLSSRGQIDSDPYFQNLYSGYTTEQKDAVYRDLGTVPVNGQTPPILERPKVIYNAATNKWVMWVHADGPSSWSTAQYAKANAGVAISDSPFGPFRYIDSYRLHKAAAGDPTNKAPNNPGMARDMNLFVDDDGTGYIIYSSEENATMFISKLNADYTYLSASPDTAVEGVDFRRAFVNQSRESPAIMKYNGRYFIISSGTTGWSPNPSRYGTATSILGEWTDKGDPFSSDVSWNSNNSQPSSVIPVDPANGKFIYMGDRWNGGSDQALATAPMVWMPIQMGEGGKTLAVKAPSEWKLEDLDANAAWDVSGVPASLAVGSTFSVNSVTVTQNGQSSTQPVTWQVSGNTNTVGVITATGTLPGFGNRTFTRTIPVVPDGVQYAVNAGGQQTADWTALKAAAAQGGPVLNSAADQPFGADPVTGKSWGYESEGSGVTGTADDNIFTTLRYAAAGRDLSYKFNNLAPGTYTVYAGYYDPWAQWDDRGAKVTVNGAVVEADHDYSGDYQSAAYQNVTVGTDGKLTFSLSPTRGPDVQLSWLMIANPVLTETAPQLKVTAVASTKCVAGKVTVTAQLTNNDTKSVQATFTSVYGTKTFAEVKPGKNALHAFSTRAASVPAGTVAVEAKATVNGQAVTVTANAAYNAASCN</sequence>
<evidence type="ECO:0000259" key="6">
    <source>
        <dbReference type="Pfam" id="PF14200"/>
    </source>
</evidence>
<comment type="similarity">
    <text evidence="1">Belongs to the glycosyl hydrolase 43 family.</text>
</comment>
<dbReference type="CDD" id="cd00161">
    <property type="entry name" value="beta-trefoil_Ricin-like"/>
    <property type="match status" value="1"/>
</dbReference>
<feature type="chain" id="PRO_5047103801" evidence="5">
    <location>
        <begin position="37"/>
        <end position="1430"/>
    </location>
</feature>
<evidence type="ECO:0000256" key="3">
    <source>
        <dbReference type="ARBA" id="ARBA00023295"/>
    </source>
</evidence>
<dbReference type="InterPro" id="IPR000772">
    <property type="entry name" value="Ricin_B_lectin"/>
</dbReference>
<dbReference type="PROSITE" id="PS50231">
    <property type="entry name" value="RICIN_B_LECTIN"/>
    <property type="match status" value="1"/>
</dbReference>
<dbReference type="PANTHER" id="PTHR42767:SF1">
    <property type="entry name" value="ENDO-BETA-1,6-GALACTANASE-LIKE DOMAIN-CONTAINING PROTEIN"/>
    <property type="match status" value="1"/>
</dbReference>
<dbReference type="InterPro" id="IPR017853">
    <property type="entry name" value="GH"/>
</dbReference>
<dbReference type="Proteomes" id="UP001448614">
    <property type="component" value="Unassembled WGS sequence"/>
</dbReference>
<dbReference type="PANTHER" id="PTHR42767">
    <property type="entry name" value="ENDO-BETA-1,6-GALACTANASE"/>
    <property type="match status" value="1"/>
</dbReference>
<evidence type="ECO:0000313" key="8">
    <source>
        <dbReference type="Proteomes" id="UP001448614"/>
    </source>
</evidence>
<dbReference type="InterPro" id="IPR006710">
    <property type="entry name" value="Glyco_hydro_43"/>
</dbReference>
<dbReference type="Gene3D" id="3.20.20.80">
    <property type="entry name" value="Glycosidases"/>
    <property type="match status" value="1"/>
</dbReference>
<dbReference type="GO" id="GO:0016787">
    <property type="term" value="F:hydrolase activity"/>
    <property type="evidence" value="ECO:0007669"/>
    <property type="project" value="UniProtKB-KW"/>
</dbReference>
<dbReference type="InterPro" id="IPR013780">
    <property type="entry name" value="Glyco_hydro_b"/>
</dbReference>
<keyword evidence="2 7" id="KW-0378">Hydrolase</keyword>
<evidence type="ECO:0000256" key="4">
    <source>
        <dbReference type="SAM" id="MobiDB-lite"/>
    </source>
</evidence>
<keyword evidence="8" id="KW-1185">Reference proteome</keyword>
<dbReference type="Pfam" id="PF04616">
    <property type="entry name" value="Glyco_hydro_43"/>
    <property type="match status" value="1"/>
</dbReference>
<accession>A0ABV0GN44</accession>
<name>A0ABV0GN44_PAENI</name>
<dbReference type="SUPFAM" id="SSF51445">
    <property type="entry name" value="(Trans)glycosidases"/>
    <property type="match status" value="1"/>
</dbReference>
<feature type="region of interest" description="Disordered" evidence="4">
    <location>
        <begin position="284"/>
        <end position="308"/>
    </location>
</feature>
<dbReference type="SUPFAM" id="SSF75005">
    <property type="entry name" value="Arabinanase/levansucrase/invertase"/>
    <property type="match status" value="1"/>
</dbReference>